<organism evidence="1 2">
    <name type="scientific">Trichonephila clavata</name>
    <name type="common">Joro spider</name>
    <name type="synonym">Nephila clavata</name>
    <dbReference type="NCBI Taxonomy" id="2740835"/>
    <lineage>
        <taxon>Eukaryota</taxon>
        <taxon>Metazoa</taxon>
        <taxon>Ecdysozoa</taxon>
        <taxon>Arthropoda</taxon>
        <taxon>Chelicerata</taxon>
        <taxon>Arachnida</taxon>
        <taxon>Araneae</taxon>
        <taxon>Araneomorphae</taxon>
        <taxon>Entelegynae</taxon>
        <taxon>Araneoidea</taxon>
        <taxon>Nephilidae</taxon>
        <taxon>Trichonephila</taxon>
    </lineage>
</organism>
<dbReference type="Proteomes" id="UP000887116">
    <property type="component" value="Unassembled WGS sequence"/>
</dbReference>
<reference evidence="1" key="1">
    <citation type="submission" date="2020-07" db="EMBL/GenBank/DDBJ databases">
        <title>Multicomponent nature underlies the extraordinary mechanical properties of spider dragline silk.</title>
        <authorList>
            <person name="Kono N."/>
            <person name="Nakamura H."/>
            <person name="Mori M."/>
            <person name="Yoshida Y."/>
            <person name="Ohtoshi R."/>
            <person name="Malay A.D."/>
            <person name="Moran D.A.P."/>
            <person name="Tomita M."/>
            <person name="Numata K."/>
            <person name="Arakawa K."/>
        </authorList>
    </citation>
    <scope>NUCLEOTIDE SEQUENCE</scope>
</reference>
<name>A0A8X6KLK9_TRICU</name>
<evidence type="ECO:0000313" key="1">
    <source>
        <dbReference type="EMBL" id="GFQ77361.1"/>
    </source>
</evidence>
<gene>
    <name evidence="1" type="ORF">TNCT_729071</name>
</gene>
<comment type="caution">
    <text evidence="1">The sequence shown here is derived from an EMBL/GenBank/DDBJ whole genome shotgun (WGS) entry which is preliminary data.</text>
</comment>
<evidence type="ECO:0000313" key="2">
    <source>
        <dbReference type="Proteomes" id="UP000887116"/>
    </source>
</evidence>
<sequence length="80" mass="9030">MMVIVIFTSSHICSVINIQLKPLQNEAILRCRDIQKDRQALGQCGAFHSSHASTVGLERRLNTLLPILRIDLLWSNGMEN</sequence>
<keyword evidence="2" id="KW-1185">Reference proteome</keyword>
<protein>
    <submittedName>
        <fullName evidence="1">Uncharacterized protein</fullName>
    </submittedName>
</protein>
<accession>A0A8X6KLK9</accession>
<dbReference type="AlphaFoldDB" id="A0A8X6KLK9"/>
<proteinExistence type="predicted"/>
<dbReference type="EMBL" id="BMAO01011873">
    <property type="protein sequence ID" value="GFQ77361.1"/>
    <property type="molecule type" value="Genomic_DNA"/>
</dbReference>